<proteinExistence type="predicted"/>
<evidence type="ECO:0008006" key="5">
    <source>
        <dbReference type="Google" id="ProtNLM"/>
    </source>
</evidence>
<keyword evidence="4" id="KW-1185">Reference proteome</keyword>
<evidence type="ECO:0000256" key="2">
    <source>
        <dbReference type="SAM" id="SignalP"/>
    </source>
</evidence>
<feature type="transmembrane region" description="Helical" evidence="1">
    <location>
        <begin position="328"/>
        <end position="345"/>
    </location>
</feature>
<organism evidence="3 4">
    <name type="scientific">Dictyostelium firmibasis</name>
    <dbReference type="NCBI Taxonomy" id="79012"/>
    <lineage>
        <taxon>Eukaryota</taxon>
        <taxon>Amoebozoa</taxon>
        <taxon>Evosea</taxon>
        <taxon>Eumycetozoa</taxon>
        <taxon>Dictyostelia</taxon>
        <taxon>Dictyosteliales</taxon>
        <taxon>Dictyosteliaceae</taxon>
        <taxon>Dictyostelium</taxon>
    </lineage>
</organism>
<dbReference type="InterPro" id="IPR052326">
    <property type="entry name" value="Diff-Dev_Assoc_Protein"/>
</dbReference>
<accession>A0AAN7Z3T8</accession>
<evidence type="ECO:0000313" key="4">
    <source>
        <dbReference type="Proteomes" id="UP001344447"/>
    </source>
</evidence>
<dbReference type="PANTHER" id="PTHR33459">
    <property type="entry name" value="DD-GDCA PROTEIN"/>
    <property type="match status" value="1"/>
</dbReference>
<evidence type="ECO:0000313" key="3">
    <source>
        <dbReference type="EMBL" id="KAK5583460.1"/>
    </source>
</evidence>
<sequence length="346" mass="38515">MIKKISFIFIFFLFLIKNNKSQCISCYDEGGFCMENINTNSTKDIFYNCRDGLVCAAKKIGDKPNIWQCLEPSQLNQDCTSDSSCSIGLICDSLSNKCLNSRFAGIGESCINNFDCSGSSSTCTYGVCTTEIGEKCKETSDCKYGSACNIANGTCKILNDIDSNCKLNSDCIFGLICNNGKCDSLFTKSEGDSCVQDIDCNQFENLYCSENTKMCEQYQIQDQSSTNCSLDNLCDKYHACSCDGNCYINYLLPTQNAIAYDPLIKCILENKCTWVNNIYSSNSCISRNCGKQLCFYHSTNIQDNPLTCGNSYESDNYCSINHSIKTNPNIVFIFLIIILISLFILI</sequence>
<reference evidence="3 4" key="1">
    <citation type="submission" date="2023-11" db="EMBL/GenBank/DDBJ databases">
        <title>Dfirmibasis_genome.</title>
        <authorList>
            <person name="Edelbroek B."/>
            <person name="Kjellin J."/>
            <person name="Jerlstrom-Hultqvist J."/>
            <person name="Soderbom F."/>
        </authorList>
    </citation>
    <scope>NUCLEOTIDE SEQUENCE [LARGE SCALE GENOMIC DNA]</scope>
    <source>
        <strain evidence="3 4">TNS-C-14</strain>
    </source>
</reference>
<feature type="signal peptide" evidence="2">
    <location>
        <begin position="1"/>
        <end position="21"/>
    </location>
</feature>
<dbReference type="PANTHER" id="PTHR33459:SF10">
    <property type="entry name" value="DICKKOPF N-TERMINAL CYSTEINE-RICH DOMAIN-CONTAINING PROTEIN-RELATED"/>
    <property type="match status" value="1"/>
</dbReference>
<keyword evidence="2" id="KW-0732">Signal</keyword>
<keyword evidence="1" id="KW-0472">Membrane</keyword>
<keyword evidence="1" id="KW-1133">Transmembrane helix</keyword>
<dbReference type="Proteomes" id="UP001344447">
    <property type="component" value="Unassembled WGS sequence"/>
</dbReference>
<gene>
    <name evidence="3" type="ORF">RB653_005055</name>
</gene>
<evidence type="ECO:0000256" key="1">
    <source>
        <dbReference type="SAM" id="Phobius"/>
    </source>
</evidence>
<feature type="chain" id="PRO_5042864203" description="Dickkopf N-terminal cysteine-rich domain-containing protein" evidence="2">
    <location>
        <begin position="22"/>
        <end position="346"/>
    </location>
</feature>
<dbReference type="AlphaFoldDB" id="A0AAN7Z3T8"/>
<protein>
    <recommendedName>
        <fullName evidence="5">Dickkopf N-terminal cysteine-rich domain-containing protein</fullName>
    </recommendedName>
</protein>
<comment type="caution">
    <text evidence="3">The sequence shown here is derived from an EMBL/GenBank/DDBJ whole genome shotgun (WGS) entry which is preliminary data.</text>
</comment>
<keyword evidence="1" id="KW-0812">Transmembrane</keyword>
<dbReference type="EMBL" id="JAVFKY010000001">
    <property type="protein sequence ID" value="KAK5583460.1"/>
    <property type="molecule type" value="Genomic_DNA"/>
</dbReference>
<name>A0AAN7Z3T8_9MYCE</name>